<dbReference type="Gene3D" id="3.40.190.80">
    <property type="match status" value="1"/>
</dbReference>
<dbReference type="EMBL" id="BAABGL010000004">
    <property type="protein sequence ID" value="GAA4387517.1"/>
    <property type="molecule type" value="Genomic_DNA"/>
</dbReference>
<dbReference type="Gene3D" id="3.30.540.10">
    <property type="entry name" value="Fructose-1,6-Bisphosphatase, subunit A, domain 1"/>
    <property type="match status" value="1"/>
</dbReference>
<name>A0ABP8JA19_9MICO</name>
<dbReference type="SUPFAM" id="SSF56655">
    <property type="entry name" value="Carbohydrate phosphatase"/>
    <property type="match status" value="1"/>
</dbReference>
<gene>
    <name evidence="5" type="ORF">GCM10023167_11540</name>
</gene>
<evidence type="ECO:0000256" key="2">
    <source>
        <dbReference type="ARBA" id="ARBA00022801"/>
    </source>
</evidence>
<evidence type="ECO:0000256" key="4">
    <source>
        <dbReference type="SAM" id="MobiDB-lite"/>
    </source>
</evidence>
<dbReference type="PANTHER" id="PTHR20854:SF4">
    <property type="entry name" value="INOSITOL-1-MONOPHOSPHATASE-RELATED"/>
    <property type="match status" value="1"/>
</dbReference>
<accession>A0ABP8JA19</accession>
<dbReference type="InterPro" id="IPR000760">
    <property type="entry name" value="Inositol_monophosphatase-like"/>
</dbReference>
<feature type="region of interest" description="Disordered" evidence="4">
    <location>
        <begin position="105"/>
        <end position="138"/>
    </location>
</feature>
<dbReference type="RefSeq" id="WP_247618401.1">
    <property type="nucleotide sequence ID" value="NZ_BAABGL010000004.1"/>
</dbReference>
<dbReference type="PANTHER" id="PTHR20854">
    <property type="entry name" value="INOSITOL MONOPHOSPHATASE"/>
    <property type="match status" value="1"/>
</dbReference>
<keyword evidence="3" id="KW-0460">Magnesium</keyword>
<sequence>MNTETFLADPLLVAARDAALIATSRMTHWRQRLDTALVEAKGDPNDLVTVTDAEIESLVAGHLRAARPQDTMVGEEGAAARTLAEVPGGDRIAARLLAGPGALECPSVESGNRAESAVGSEPASGVRDASPGEAAPAVVADRPIEWHVDPIDGTVNYVRGIEQHCFSIGGRDPESGRWVIGLVAAPALRTVWFARAGGGAWKVPGLPGPVEARATSANPLLVPGELAYTRLSGTPDGRRGRVLATGFSYSPERRTLQLAALGRIMEEFDDIRRAGSAAVDLCYAAEGRVNAYCEYGINVYDWAGGAVVAEEAGLTVQRPDGEERLCIAADTPERFAFLRERFYA</sequence>
<dbReference type="Proteomes" id="UP001500642">
    <property type="component" value="Unassembled WGS sequence"/>
</dbReference>
<keyword evidence="6" id="KW-1185">Reference proteome</keyword>
<evidence type="ECO:0000313" key="6">
    <source>
        <dbReference type="Proteomes" id="UP001500642"/>
    </source>
</evidence>
<evidence type="ECO:0000256" key="1">
    <source>
        <dbReference type="ARBA" id="ARBA00022723"/>
    </source>
</evidence>
<keyword evidence="1" id="KW-0479">Metal-binding</keyword>
<dbReference type="Pfam" id="PF00459">
    <property type="entry name" value="Inositol_P"/>
    <property type="match status" value="1"/>
</dbReference>
<keyword evidence="2" id="KW-0378">Hydrolase</keyword>
<evidence type="ECO:0000256" key="3">
    <source>
        <dbReference type="ARBA" id="ARBA00022842"/>
    </source>
</evidence>
<evidence type="ECO:0000313" key="5">
    <source>
        <dbReference type="EMBL" id="GAA4387517.1"/>
    </source>
</evidence>
<organism evidence="5 6">
    <name type="scientific">Brevibacterium pityocampae</name>
    <dbReference type="NCBI Taxonomy" id="506594"/>
    <lineage>
        <taxon>Bacteria</taxon>
        <taxon>Bacillati</taxon>
        <taxon>Actinomycetota</taxon>
        <taxon>Actinomycetes</taxon>
        <taxon>Micrococcales</taxon>
        <taxon>Brevibacteriaceae</taxon>
        <taxon>Brevibacterium</taxon>
    </lineage>
</organism>
<reference evidence="6" key="1">
    <citation type="journal article" date="2019" name="Int. J. Syst. Evol. Microbiol.">
        <title>The Global Catalogue of Microorganisms (GCM) 10K type strain sequencing project: providing services to taxonomists for standard genome sequencing and annotation.</title>
        <authorList>
            <consortium name="The Broad Institute Genomics Platform"/>
            <consortium name="The Broad Institute Genome Sequencing Center for Infectious Disease"/>
            <person name="Wu L."/>
            <person name="Ma J."/>
        </authorList>
    </citation>
    <scope>NUCLEOTIDE SEQUENCE [LARGE SCALE GENOMIC DNA]</scope>
    <source>
        <strain evidence="6">JCM 17808</strain>
    </source>
</reference>
<dbReference type="InterPro" id="IPR020583">
    <property type="entry name" value="Inositol_monoP_metal-BS"/>
</dbReference>
<evidence type="ECO:0008006" key="7">
    <source>
        <dbReference type="Google" id="ProtNLM"/>
    </source>
</evidence>
<proteinExistence type="predicted"/>
<dbReference type="PROSITE" id="PS00629">
    <property type="entry name" value="IMP_1"/>
    <property type="match status" value="1"/>
</dbReference>
<comment type="caution">
    <text evidence="5">The sequence shown here is derived from an EMBL/GenBank/DDBJ whole genome shotgun (WGS) entry which is preliminary data.</text>
</comment>
<protein>
    <recommendedName>
        <fullName evidence="7">Inositol-phosphate phosphatase</fullName>
    </recommendedName>
</protein>